<proteinExistence type="inferred from homology"/>
<dbReference type="EMBL" id="GL832963">
    <property type="protein sequence ID" value="EGD83669.1"/>
    <property type="molecule type" value="Genomic_DNA"/>
</dbReference>
<comment type="similarity">
    <text evidence="7">Belongs to the UQCC6 family.</text>
</comment>
<dbReference type="InterPro" id="IPR027858">
    <property type="entry name" value="BRAWNIN"/>
</dbReference>
<keyword evidence="10" id="KW-1185">Reference proteome</keyword>
<reference evidence="9" key="1">
    <citation type="submission" date="2009-08" db="EMBL/GenBank/DDBJ databases">
        <title>Annotation of Salpingoeca rosetta.</title>
        <authorList>
            <consortium name="The Broad Institute Genome Sequencing Platform"/>
            <person name="Russ C."/>
            <person name="Cuomo C."/>
            <person name="Burger G."/>
            <person name="Gray M.W."/>
            <person name="Holland P.W.H."/>
            <person name="King N."/>
            <person name="Lang F.B.F."/>
            <person name="Roger A.J."/>
            <person name="Ruiz-Trillo I."/>
            <person name="Young S.K."/>
            <person name="Zeng Q."/>
            <person name="Gargeya S."/>
            <person name="Alvarado L."/>
            <person name="Berlin A."/>
            <person name="Chapman S.B."/>
            <person name="Chen Z."/>
            <person name="Freedman E."/>
            <person name="Gellesch M."/>
            <person name="Goldberg J."/>
            <person name="Griggs A."/>
            <person name="Gujja S."/>
            <person name="Heilman E."/>
            <person name="Heiman D."/>
            <person name="Howarth C."/>
            <person name="Mehta T."/>
            <person name="Neiman D."/>
            <person name="Pearson M."/>
            <person name="Roberts A."/>
            <person name="Saif S."/>
            <person name="Shea T."/>
            <person name="Shenoy N."/>
            <person name="Sisk P."/>
            <person name="Stolte C."/>
            <person name="Sykes S."/>
            <person name="White J."/>
            <person name="Yandava C."/>
            <person name="Haas B."/>
            <person name="Nusbaum C."/>
            <person name="Birren B."/>
        </authorList>
    </citation>
    <scope>NUCLEOTIDE SEQUENCE [LARGE SCALE GENOMIC DNA]</scope>
    <source>
        <strain evidence="9">ATCC 50818</strain>
    </source>
</reference>
<evidence type="ECO:0000256" key="7">
    <source>
        <dbReference type="ARBA" id="ARBA00044944"/>
    </source>
</evidence>
<evidence type="ECO:0000256" key="6">
    <source>
        <dbReference type="ARBA" id="ARBA00023136"/>
    </source>
</evidence>
<dbReference type="GO" id="GO:0005743">
    <property type="term" value="C:mitochondrial inner membrane"/>
    <property type="evidence" value="ECO:0007669"/>
    <property type="project" value="UniProtKB-SubCell"/>
</dbReference>
<evidence type="ECO:0000256" key="4">
    <source>
        <dbReference type="ARBA" id="ARBA00022989"/>
    </source>
</evidence>
<keyword evidence="6 8" id="KW-0472">Membrane</keyword>
<name>F2U737_SALR5</name>
<keyword evidence="3" id="KW-0999">Mitochondrion inner membrane</keyword>
<accession>F2U737</accession>
<gene>
    <name evidence="9" type="ORF">PTSG_12147</name>
</gene>
<evidence type="ECO:0000313" key="10">
    <source>
        <dbReference type="Proteomes" id="UP000007799"/>
    </source>
</evidence>
<dbReference type="GeneID" id="16075753"/>
<comment type="subcellular location">
    <subcellularLocation>
        <location evidence="1">Mitochondrion inner membrane</location>
        <topology evidence="1">Single-pass membrane protein</topology>
    </subcellularLocation>
</comment>
<dbReference type="AlphaFoldDB" id="F2U737"/>
<dbReference type="GO" id="GO:0034551">
    <property type="term" value="P:mitochondrial respiratory chain complex III assembly"/>
    <property type="evidence" value="ECO:0007669"/>
    <property type="project" value="InterPro"/>
</dbReference>
<keyword evidence="2 8" id="KW-0812">Transmembrane</keyword>
<dbReference type="PANTHER" id="PTHR28492:SF1">
    <property type="entry name" value="UBIQUINOL-CYTOCHROME-C REDUCTASE COMPLEX ASSEMBLY FACTOR 6"/>
    <property type="match status" value="1"/>
</dbReference>
<evidence type="ECO:0000256" key="1">
    <source>
        <dbReference type="ARBA" id="ARBA00004434"/>
    </source>
</evidence>
<protein>
    <submittedName>
        <fullName evidence="9">Uncharacterized protein</fullName>
    </submittedName>
</protein>
<evidence type="ECO:0000256" key="2">
    <source>
        <dbReference type="ARBA" id="ARBA00022692"/>
    </source>
</evidence>
<dbReference type="Proteomes" id="UP000007799">
    <property type="component" value="Unassembled WGS sequence"/>
</dbReference>
<sequence>MPGRWSVGQYVALCFFSISSMMLGASMTHNYYKPDLTIPAEPVKPNSVLKKRTVAIVPPRGARDDDESSNH</sequence>
<evidence type="ECO:0000256" key="3">
    <source>
        <dbReference type="ARBA" id="ARBA00022792"/>
    </source>
</evidence>
<keyword evidence="4 8" id="KW-1133">Transmembrane helix</keyword>
<dbReference type="Pfam" id="PF14990">
    <property type="entry name" value="DUF4516"/>
    <property type="match status" value="1"/>
</dbReference>
<feature type="transmembrane region" description="Helical" evidence="8">
    <location>
        <begin position="6"/>
        <end position="25"/>
    </location>
</feature>
<keyword evidence="5" id="KW-0496">Mitochondrion</keyword>
<dbReference type="InParanoid" id="F2U737"/>
<dbReference type="KEGG" id="sre:PTSG_12147"/>
<organism evidence="10">
    <name type="scientific">Salpingoeca rosetta (strain ATCC 50818 / BSB-021)</name>
    <dbReference type="NCBI Taxonomy" id="946362"/>
    <lineage>
        <taxon>Eukaryota</taxon>
        <taxon>Choanoflagellata</taxon>
        <taxon>Craspedida</taxon>
        <taxon>Salpingoecidae</taxon>
        <taxon>Salpingoeca</taxon>
    </lineage>
</organism>
<dbReference type="RefSeq" id="XP_004995173.1">
    <property type="nucleotide sequence ID" value="XM_004995116.1"/>
</dbReference>
<dbReference type="OrthoDB" id="6139781at2759"/>
<evidence type="ECO:0000256" key="8">
    <source>
        <dbReference type="SAM" id="Phobius"/>
    </source>
</evidence>
<evidence type="ECO:0000313" key="9">
    <source>
        <dbReference type="EMBL" id="EGD83669.1"/>
    </source>
</evidence>
<evidence type="ECO:0000256" key="5">
    <source>
        <dbReference type="ARBA" id="ARBA00023128"/>
    </source>
</evidence>
<dbReference type="PANTHER" id="PTHR28492">
    <property type="entry name" value="HYPOTHETICAL PROTEIN LOC691921"/>
    <property type="match status" value="1"/>
</dbReference>